<comment type="caution">
    <text evidence="3">The sequence shown here is derived from an EMBL/GenBank/DDBJ whole genome shotgun (WGS) entry which is preliminary data.</text>
</comment>
<gene>
    <name evidence="3" type="ORF">MFIFM68171_09560</name>
</gene>
<evidence type="ECO:0000256" key="1">
    <source>
        <dbReference type="SAM" id="Coils"/>
    </source>
</evidence>
<organism evidence="3 4">
    <name type="scientific">Madurella fahalii</name>
    <dbReference type="NCBI Taxonomy" id="1157608"/>
    <lineage>
        <taxon>Eukaryota</taxon>
        <taxon>Fungi</taxon>
        <taxon>Dikarya</taxon>
        <taxon>Ascomycota</taxon>
        <taxon>Pezizomycotina</taxon>
        <taxon>Sordariomycetes</taxon>
        <taxon>Sordariomycetidae</taxon>
        <taxon>Sordariales</taxon>
        <taxon>Sordariales incertae sedis</taxon>
        <taxon>Madurella</taxon>
    </lineage>
</organism>
<feature type="region of interest" description="Disordered" evidence="2">
    <location>
        <begin position="803"/>
        <end position="829"/>
    </location>
</feature>
<name>A0ABQ0GNS1_9PEZI</name>
<dbReference type="GeneID" id="98180302"/>
<evidence type="ECO:0000313" key="4">
    <source>
        <dbReference type="Proteomes" id="UP001628179"/>
    </source>
</evidence>
<reference evidence="3 4" key="1">
    <citation type="submission" date="2024-09" db="EMBL/GenBank/DDBJ databases">
        <title>Itraconazole resistance in Madurella fahalii resulting from another homologue of gene encoding cytochrome P450 14-alpha sterol demethylase (CYP51).</title>
        <authorList>
            <person name="Yoshioka I."/>
            <person name="Fahal A.H."/>
            <person name="Kaneko S."/>
            <person name="Yaguchi T."/>
        </authorList>
    </citation>
    <scope>NUCLEOTIDE SEQUENCE [LARGE SCALE GENOMIC DNA]</scope>
    <source>
        <strain evidence="3 4">IFM 68171</strain>
    </source>
</reference>
<keyword evidence="4" id="KW-1185">Reference proteome</keyword>
<feature type="coiled-coil region" evidence="1">
    <location>
        <begin position="1497"/>
        <end position="1541"/>
    </location>
</feature>
<keyword evidence="1" id="KW-0175">Coiled coil</keyword>
<feature type="coiled-coil region" evidence="1">
    <location>
        <begin position="1259"/>
        <end position="1375"/>
    </location>
</feature>
<feature type="region of interest" description="Disordered" evidence="2">
    <location>
        <begin position="700"/>
        <end position="730"/>
    </location>
</feature>
<sequence length="1677" mass="187388">MSPLLAREAPPPPKYLDDDGHESLDDDDDESLDEDDDESLDEDDDESLNDHDHDALKFYDVRVGYALPGKYGVKLTREPEPFDRSSQAHHFRKIMQHTSVKPRNTIHVHHKILPDAPIPKTVRRPEVVNDGSLSTFLHEHRAAVIGGAIVRDISLLVGDRPPNNGKGQAKIQFADLPVVPLQVPESRSVRAQLLSSSDPSSLLDAKPLFVFPEEYIAPPGFEDVETLPLEAVEDLYNSVTESPHQVERTVLDVYTVSGDIVDFWGIKGLTAKLYKHKGVHNNEAISMKTATKRQERPESHSATEKVILNLQSLALNGTPLASLFPFIDNEDIKNLPIANLELTYSADTYKSLHKPGLRLEVDLELKNDLQWVGDAIKSLFGSDHPPTIHLSAWLSETRNWSKPPTEINELVLQGYFKDMEFKPWNILDFKTMGVELTVIKSGRSWNFGFGFIGEVMITNIPEARAPVKLEYRIARDADDDSGVEGLDMGRTWSLNAIAEDWNNIFGFENINMKKVVLSASFSEGSFASSVRLDISGLIKLGDATFTVHGQFAKGWQHTITWTWIQYYSQLEVPLAVEDHFIEASIGNFTFNDVKRLHAQIAGHDVSELHDDNKTLGESITFKNLAIRASCTKYLGAEQDRKALELLGEVTVGDMSSYSASLTFATEGITIIGGVSDVRIPGTDMIIEEAGMRFFMALKKRETSNETRQSSKRSNGSEEKSLVTGGGRSGRKTSLSVLGVVKYKHVIFKAGLHWATNQDKKDGGWLVFGSAGHIRLREIFPSIAEDSFLNLQLENVAIIISSEERGGTKQRSRHGQADNNGGVEGDGNDHASWDVSSEIEAYGYPITKGFTICATISSFQQLEQLNNGKKIDGLMLSLTVSPQGTVDVGIRLPKTFRVQLSKFAFLDDFGASIDVGSSGPELKLKATLTLMMENSDPIRVHGVIIGTLKGAAGELSMDSNSRWINPFGLNKELVVSNLGVGAGFDYATVFVTGPTRFSLKGRVDIGTFYGSFDVGLDVTQASAVLQIEISKLDIAEIAQVASTLIQDPTLSAKLLGPASSTTALRTGDIVFTDLKLYLSSGAKFMGTYYERGIQVRGKLTFFDKTGDFDGSFTDDGVVIKGGLDAFQIGGLEVTSLREYNGRRRATMDVEVTKTRQRVFIDGIVRYHDVVLKVFVDVDVQKRYLKADIEIKLAESLSFTLKAGVEIGGQGLEGVVWWFEGELKAGIVTAIGEGIIEGINALEAHAKRAIDDAEKKIISRLSVLHDDMDKMKQELDELRLKSRSEVAKRRDEIEKQNESLRRAHDEIDELDRRYREVKSRKDSKDAEIEAQKRKLDRAEAELEDKKREMRKEYDLKIQEQKENQAHWKSEMERLKEKKEASWGDDLRKGESADRSWKWWCDVERERWEWKNTCERNLDNCHWWEKAYWSIKLSEATIGLEQAHASKAVDAELRHAAYAIMNTDAFRAVEQEINNAGFEIARFTRAVEKLVSEGPTGYIEEMTRDERVELERQIRLLKDLTAASEKLEAELQAAKSALDAGRGRLSPQQEEARKRIADLEAEIKLKPFEEDYRNKKQDYDRIKTQADALLATLEDVKLGIDVEADIVRQVTKLVIQGIPEIKEIKVKASSAMLASNDPLTFDITVGWMNQEHVCHVDWAPGQDAHLLYREAAKKIAALAA</sequence>
<accession>A0ABQ0GNS1</accession>
<feature type="region of interest" description="Disordered" evidence="2">
    <location>
        <begin position="1"/>
        <end position="52"/>
    </location>
</feature>
<proteinExistence type="predicted"/>
<evidence type="ECO:0000313" key="3">
    <source>
        <dbReference type="EMBL" id="GAB1319350.1"/>
    </source>
</evidence>
<evidence type="ECO:0000256" key="2">
    <source>
        <dbReference type="SAM" id="MobiDB-lite"/>
    </source>
</evidence>
<dbReference type="RefSeq" id="XP_070921080.1">
    <property type="nucleotide sequence ID" value="XM_071064979.1"/>
</dbReference>
<protein>
    <submittedName>
        <fullName evidence="3">Uncharacterized protein</fullName>
    </submittedName>
</protein>
<dbReference type="Proteomes" id="UP001628179">
    <property type="component" value="Unassembled WGS sequence"/>
</dbReference>
<dbReference type="EMBL" id="BAAFSV010000005">
    <property type="protein sequence ID" value="GAB1319350.1"/>
    <property type="molecule type" value="Genomic_DNA"/>
</dbReference>
<feature type="compositionally biased region" description="Acidic residues" evidence="2">
    <location>
        <begin position="24"/>
        <end position="47"/>
    </location>
</feature>